<evidence type="ECO:0000313" key="8">
    <source>
        <dbReference type="EMBL" id="PER55808.1"/>
    </source>
</evidence>
<evidence type="ECO:0000256" key="2">
    <source>
        <dbReference type="ARBA" id="ARBA00007705"/>
    </source>
</evidence>
<dbReference type="EC" id="2.7.7.7" evidence="3"/>
<evidence type="ECO:0000313" key="9">
    <source>
        <dbReference type="Proteomes" id="UP000219897"/>
    </source>
</evidence>
<keyword evidence="5" id="KW-0235">DNA replication</keyword>
<accession>A0ABD6S7J3</accession>
<dbReference type="PRINTS" id="PR00868">
    <property type="entry name" value="DNAPOLI"/>
</dbReference>
<dbReference type="SUPFAM" id="SSF53098">
    <property type="entry name" value="Ribonuclease H-like"/>
    <property type="match status" value="1"/>
</dbReference>
<dbReference type="Gene3D" id="3.30.420.10">
    <property type="entry name" value="Ribonuclease H-like superfamily/Ribonuclease H"/>
    <property type="match status" value="1"/>
</dbReference>
<comment type="similarity">
    <text evidence="2">Belongs to the DNA polymerase type-A family.</text>
</comment>
<reference evidence="8 9" key="1">
    <citation type="submission" date="2017-09" db="EMBL/GenBank/DDBJ databases">
        <title>Large-scale bioinformatics analysis of Bacillus genomes uncovers conserved roles of natural products in bacterial physiology.</title>
        <authorList>
            <consortium name="Agbiome Team Llc"/>
            <person name="Bleich R.M."/>
            <person name="Kirk G.J."/>
            <person name="Santa Maria K.C."/>
            <person name="Allen S.E."/>
            <person name="Farag S."/>
            <person name="Shank E.A."/>
            <person name="Bowers A."/>
        </authorList>
    </citation>
    <scope>NUCLEOTIDE SEQUENCE [LARGE SCALE GENOMIC DNA]</scope>
    <source>
        <strain evidence="8 9">AFS005140</strain>
    </source>
</reference>
<dbReference type="InterPro" id="IPR012337">
    <property type="entry name" value="RNaseH-like_sf"/>
</dbReference>
<dbReference type="PANTHER" id="PTHR10133">
    <property type="entry name" value="DNA POLYMERASE I"/>
    <property type="match status" value="1"/>
</dbReference>
<dbReference type="PANTHER" id="PTHR10133:SF27">
    <property type="entry name" value="DNA POLYMERASE NU"/>
    <property type="match status" value="1"/>
</dbReference>
<dbReference type="InterPro" id="IPR036397">
    <property type="entry name" value="RNaseH_sf"/>
</dbReference>
<dbReference type="Proteomes" id="UP000219897">
    <property type="component" value="Unassembled WGS sequence"/>
</dbReference>
<dbReference type="Gene3D" id="1.20.1060.10">
    <property type="entry name" value="Taq DNA Polymerase, Chain T, domain 4"/>
    <property type="match status" value="1"/>
</dbReference>
<name>A0ABD6S7J3_BACTU</name>
<organism evidence="8 9">
    <name type="scientific">Bacillus thuringiensis</name>
    <dbReference type="NCBI Taxonomy" id="1428"/>
    <lineage>
        <taxon>Bacteria</taxon>
        <taxon>Bacillati</taxon>
        <taxon>Bacillota</taxon>
        <taxon>Bacilli</taxon>
        <taxon>Bacillales</taxon>
        <taxon>Bacillaceae</taxon>
        <taxon>Bacillus</taxon>
        <taxon>Bacillus cereus group</taxon>
    </lineage>
</organism>
<dbReference type="Gene3D" id="3.30.70.370">
    <property type="match status" value="1"/>
</dbReference>
<dbReference type="SUPFAM" id="SSF56672">
    <property type="entry name" value="DNA/RNA polymerases"/>
    <property type="match status" value="1"/>
</dbReference>
<evidence type="ECO:0000256" key="4">
    <source>
        <dbReference type="ARBA" id="ARBA00020311"/>
    </source>
</evidence>
<protein>
    <recommendedName>
        <fullName evidence="4">DNA polymerase I</fullName>
        <ecNumber evidence="3">2.7.7.7</ecNumber>
    </recommendedName>
</protein>
<dbReference type="EMBL" id="NTYF01000023">
    <property type="protein sequence ID" value="PER55808.1"/>
    <property type="molecule type" value="Genomic_DNA"/>
</dbReference>
<evidence type="ECO:0000256" key="6">
    <source>
        <dbReference type="ARBA" id="ARBA00049244"/>
    </source>
</evidence>
<comment type="function">
    <text evidence="1">Involved in the transposition of the insertion sequence.</text>
</comment>
<dbReference type="InterPro" id="IPR043502">
    <property type="entry name" value="DNA/RNA_pol_sf"/>
</dbReference>
<dbReference type="GO" id="GO:0003887">
    <property type="term" value="F:DNA-directed DNA polymerase activity"/>
    <property type="evidence" value="ECO:0007669"/>
    <property type="project" value="UniProtKB-EC"/>
</dbReference>
<comment type="caution">
    <text evidence="8">The sequence shown here is derived from an EMBL/GenBank/DDBJ whole genome shotgun (WGS) entry which is preliminary data.</text>
</comment>
<evidence type="ECO:0000256" key="3">
    <source>
        <dbReference type="ARBA" id="ARBA00012417"/>
    </source>
</evidence>
<gene>
    <name evidence="8" type="ORF">CN495_08640</name>
</gene>
<evidence type="ECO:0000256" key="5">
    <source>
        <dbReference type="ARBA" id="ARBA00022705"/>
    </source>
</evidence>
<dbReference type="InterPro" id="IPR002298">
    <property type="entry name" value="DNA_polymerase_A"/>
</dbReference>
<dbReference type="SMART" id="SM00482">
    <property type="entry name" value="POLAc"/>
    <property type="match status" value="1"/>
</dbReference>
<dbReference type="InterPro" id="IPR002562">
    <property type="entry name" value="3'-5'_exonuclease_dom"/>
</dbReference>
<dbReference type="GO" id="GO:0006260">
    <property type="term" value="P:DNA replication"/>
    <property type="evidence" value="ECO:0007669"/>
    <property type="project" value="UniProtKB-KW"/>
</dbReference>
<evidence type="ECO:0000256" key="1">
    <source>
        <dbReference type="ARBA" id="ARBA00002286"/>
    </source>
</evidence>
<dbReference type="Gene3D" id="1.10.150.20">
    <property type="entry name" value="5' to 3' exonuclease, C-terminal subdomain"/>
    <property type="match status" value="1"/>
</dbReference>
<evidence type="ECO:0000259" key="7">
    <source>
        <dbReference type="SMART" id="SM00482"/>
    </source>
</evidence>
<feature type="domain" description="DNA-directed DNA polymerase family A palm" evidence="7">
    <location>
        <begin position="562"/>
        <end position="782"/>
    </location>
</feature>
<dbReference type="InterPro" id="IPR001098">
    <property type="entry name" value="DNA-dir_DNA_pol_A_palm_dom"/>
</dbReference>
<proteinExistence type="inferred from homology"/>
<dbReference type="Pfam" id="PF01612">
    <property type="entry name" value="DNA_pol_A_exo1"/>
    <property type="match status" value="1"/>
</dbReference>
<comment type="catalytic activity">
    <reaction evidence="6">
        <text>DNA(n) + a 2'-deoxyribonucleoside 5'-triphosphate = DNA(n+1) + diphosphate</text>
        <dbReference type="Rhea" id="RHEA:22508"/>
        <dbReference type="Rhea" id="RHEA-COMP:17339"/>
        <dbReference type="Rhea" id="RHEA-COMP:17340"/>
        <dbReference type="ChEBI" id="CHEBI:33019"/>
        <dbReference type="ChEBI" id="CHEBI:61560"/>
        <dbReference type="ChEBI" id="CHEBI:173112"/>
        <dbReference type="EC" id="2.7.7.7"/>
    </reaction>
</comment>
<dbReference type="Pfam" id="PF00476">
    <property type="entry name" value="DNA_pol_A"/>
    <property type="match status" value="1"/>
</dbReference>
<sequence>MKYRNRKGRLAYMHFLRKGEKPKKKVSGTIELPDGLTARYVATSSREHVLGYKDGECIASLYVSASIIKELDVEMDKIQVSGAFEPFLPLLGAGVEAEDEIPTVVWDNTAKGSTNKVKGMQYEEYVAGAMDVQTAMKHGLEDYLYTTVPMDVMREEHDLSWAEKKNYRILIEDDEILEWIEGLKKTDEIVGFDTETSGLHVNRSGRDVLTGICMSYEDHAGVYFPIRQKRYENVRMGEERLLALLRPYCDKASTLAKPLVTHNGLFDWKAMKKYGWSLNIVYDTMIRQTIKQISSAKNVMKLKGMAKHVLGLDVVELEDMYEARTKRDFKMVYDAVQAGASIDPITGYKFRVLIEKQKDLMDFRYACREFSELYGCADADFPRLIHKKMDEEWDSKLDFIYRLEIAVIPALGEQEYYGVYTDEGGIHSLYESAKEEQLALEQEIYRLAGGEFKITSPQQKVKLLFEDMKIPTKPRYKTKKGGWSTDKDTLKDIAQYKDNNGNPRYPIIPPLQRYTKVTTLINNFYSKLPKLIVDGFLFPSYNSNKAETGRLTCSNPNIQQTEPATRKYMIPESDEYYFLICDYSQVEYRLMAGLSGEMKVVNFFRSNPEADYHILAYANMMKKAYEDVTSAERKKGKVLNFGTSYGLEDEALALALFGDDTPYHQKMARESRKQYFDGVPDLRDYFERVRDKAEEDGYTETLFKRKRDIPEFQWFGRISEFKRASGRRKAGNMPVQGTAADIMKMAMYRVYTIFKKYGLYEDKARLVLNVHDEMCMQIHKSVHPFLATAIMREAMEIDLSAHGIPPLYIGANVGYCWKDGKVDELEAPVLLMDEKCAWAMDKFKRGEELPYIEDPRTYWAEEINKFALRVIEEEAQKDGITTLEKAHTIRILKYGGHFGDSSPAIITEVLKRGKEKAYQELPLILNWESTLAKKLVELCYTRVQSKGHTEETVLTDRGLKNALSYFGGYAGNVAVWLVECNGDVDEILGRVRHAYSNKKAVKEISFQVTNPKKKAGQQLEETFESMDDKIKKILTYNRERNTFTLRMKTNDSGLLTLLDKMLVPIQNKENFLPTTKFTNFTVVFEDGTPYTRHGEVWIGNFLPLLKQMLVIHLTDRNYEGMENKIEELGARFVNRERVDTVSVKAGKEDLLRHKDKKRTLDTVQ</sequence>
<dbReference type="AlphaFoldDB" id="A0ABD6S7J3"/>